<dbReference type="AlphaFoldDB" id="A0A2M7E853"/>
<reference evidence="3" key="1">
    <citation type="submission" date="2017-09" db="EMBL/GenBank/DDBJ databases">
        <title>Depth-based differentiation of microbial function through sediment-hosted aquifers and enrichment of novel symbionts in the deep terrestrial subsurface.</title>
        <authorList>
            <person name="Probst A.J."/>
            <person name="Ladd B."/>
            <person name="Jarett J.K."/>
            <person name="Geller-Mcgrath D.E."/>
            <person name="Sieber C.M.K."/>
            <person name="Emerson J.B."/>
            <person name="Anantharaman K."/>
            <person name="Thomas B.C."/>
            <person name="Malmstrom R."/>
            <person name="Stieglmeier M."/>
            <person name="Klingl A."/>
            <person name="Woyke T."/>
            <person name="Ryan C.M."/>
            <person name="Banfield J.F."/>
        </authorList>
    </citation>
    <scope>NUCLEOTIDE SEQUENCE [LARGE SCALE GENOMIC DNA]</scope>
</reference>
<protein>
    <recommendedName>
        <fullName evidence="1">PDZ domain-containing protein</fullName>
    </recommendedName>
</protein>
<dbReference type="EMBL" id="PETL01000237">
    <property type="protein sequence ID" value="PIV63893.1"/>
    <property type="molecule type" value="Genomic_DNA"/>
</dbReference>
<dbReference type="PROSITE" id="PS51257">
    <property type="entry name" value="PROKAR_LIPOPROTEIN"/>
    <property type="match status" value="1"/>
</dbReference>
<dbReference type="Gene3D" id="2.30.42.10">
    <property type="match status" value="1"/>
</dbReference>
<dbReference type="Proteomes" id="UP000228886">
    <property type="component" value="Unassembled WGS sequence"/>
</dbReference>
<dbReference type="InterPro" id="IPR001478">
    <property type="entry name" value="PDZ"/>
</dbReference>
<accession>A0A2M7E853</accession>
<evidence type="ECO:0000313" key="3">
    <source>
        <dbReference type="Proteomes" id="UP000228886"/>
    </source>
</evidence>
<feature type="domain" description="PDZ" evidence="1">
    <location>
        <begin position="206"/>
        <end position="291"/>
    </location>
</feature>
<comment type="caution">
    <text evidence="2">The sequence shown here is derived from an EMBL/GenBank/DDBJ whole genome shotgun (WGS) entry which is preliminary data.</text>
</comment>
<evidence type="ECO:0000259" key="1">
    <source>
        <dbReference type="SMART" id="SM00228"/>
    </source>
</evidence>
<proteinExistence type="predicted"/>
<evidence type="ECO:0000313" key="2">
    <source>
        <dbReference type="EMBL" id="PIV63893.1"/>
    </source>
</evidence>
<dbReference type="SMART" id="SM00228">
    <property type="entry name" value="PDZ"/>
    <property type="match status" value="1"/>
</dbReference>
<name>A0A2M7E853_9BACT</name>
<organism evidence="2 3">
    <name type="scientific">bacterium (Candidatus Ratteibacteria) CG01_land_8_20_14_3_00_40_19</name>
    <dbReference type="NCBI Taxonomy" id="2014290"/>
    <lineage>
        <taxon>Bacteria</taxon>
        <taxon>Candidatus Ratteibacteria</taxon>
    </lineage>
</organism>
<dbReference type="SUPFAM" id="SSF50156">
    <property type="entry name" value="PDZ domain-like"/>
    <property type="match status" value="1"/>
</dbReference>
<sequence>MKTKCILGAVLGIFILFFAGCATTSYNSSAPKPIKSIWPSLDTNYQWYYYTPEKIPSAEEAIGTIKNLEKNFVEWNAGVLFSSLDADRYGLRAKWEWTETTQYQTYTPSYGGFFAGWDYVPTYSGTYQTHQQTQEHKDSLTIPFSEVSGLKLGYLPILNRDYKWGLTVFLKDNGKPIFLRILNQKSAWQLANSIATLSNFNFSSTPKLGFMSGRLTAEQSGALNLQPGVGVLITSVAVDSPVDKAGIKFLDVIMGVEDSPEEEFQKIVKEIEEKVAQPGRKSLSLKILRSGNSSVIDIPF</sequence>
<gene>
    <name evidence="2" type="ORF">COS11_05015</name>
</gene>
<dbReference type="InterPro" id="IPR036034">
    <property type="entry name" value="PDZ_sf"/>
</dbReference>